<dbReference type="RefSeq" id="WP_181614057.1">
    <property type="nucleotide sequence ID" value="NZ_BAABAM010000009.1"/>
</dbReference>
<dbReference type="InterPro" id="IPR036388">
    <property type="entry name" value="WH-like_DNA-bd_sf"/>
</dbReference>
<dbReference type="InterPro" id="IPR036390">
    <property type="entry name" value="WH_DNA-bd_sf"/>
</dbReference>
<dbReference type="AlphaFoldDB" id="A0A7W0CQ50"/>
<proteinExistence type="predicted"/>
<comment type="caution">
    <text evidence="2">The sequence shown here is derived from an EMBL/GenBank/DDBJ whole genome shotgun (WGS) entry which is preliminary data.</text>
</comment>
<dbReference type="EMBL" id="JACDUR010000007">
    <property type="protein sequence ID" value="MBA2895288.1"/>
    <property type="molecule type" value="Genomic_DNA"/>
</dbReference>
<reference evidence="2 3" key="1">
    <citation type="submission" date="2020-07" db="EMBL/GenBank/DDBJ databases">
        <title>Genomic Encyclopedia of Type Strains, Phase IV (KMG-IV): sequencing the most valuable type-strain genomes for metagenomic binning, comparative biology and taxonomic classification.</title>
        <authorList>
            <person name="Goeker M."/>
        </authorList>
    </citation>
    <scope>NUCLEOTIDE SEQUENCE [LARGE SCALE GENOMIC DNA]</scope>
    <source>
        <strain evidence="2 3">DSM 45533</strain>
    </source>
</reference>
<dbReference type="Pfam" id="PF12840">
    <property type="entry name" value="HTH_20"/>
    <property type="match status" value="1"/>
</dbReference>
<dbReference type="InterPro" id="IPR001845">
    <property type="entry name" value="HTH_ArsR_DNA-bd_dom"/>
</dbReference>
<dbReference type="GO" id="GO:0003700">
    <property type="term" value="F:DNA-binding transcription factor activity"/>
    <property type="evidence" value="ECO:0007669"/>
    <property type="project" value="InterPro"/>
</dbReference>
<evidence type="ECO:0000313" key="3">
    <source>
        <dbReference type="Proteomes" id="UP000530928"/>
    </source>
</evidence>
<evidence type="ECO:0000259" key="1">
    <source>
        <dbReference type="SMART" id="SM00418"/>
    </source>
</evidence>
<accession>A0A7W0CQ50</accession>
<keyword evidence="3" id="KW-1185">Reference proteome</keyword>
<dbReference type="Proteomes" id="UP000530928">
    <property type="component" value="Unassembled WGS sequence"/>
</dbReference>
<evidence type="ECO:0000313" key="2">
    <source>
        <dbReference type="EMBL" id="MBA2895288.1"/>
    </source>
</evidence>
<dbReference type="Gene3D" id="1.10.10.10">
    <property type="entry name" value="Winged helix-like DNA-binding domain superfamily/Winged helix DNA-binding domain"/>
    <property type="match status" value="1"/>
</dbReference>
<sequence length="183" mass="20469">MRITDPKALRAMAHPLRIDLLDLLGRIGPATAATCARHLDTSQASCSFHLRQLAKYGYVEEAEPSQDKRERLWQVTDHEQQWSSADGDPAALELEKVFVEREASRMAAWSDIRTTTPEEWQRAAFLGGVTAPMTPQELELVGKQFSELLAPYIARIKDHSLIPDDAKAVRIFMHGAPNEPLAP</sequence>
<dbReference type="CDD" id="cd00090">
    <property type="entry name" value="HTH_ARSR"/>
    <property type="match status" value="1"/>
</dbReference>
<dbReference type="GO" id="GO:0003677">
    <property type="term" value="F:DNA binding"/>
    <property type="evidence" value="ECO:0007669"/>
    <property type="project" value="UniProtKB-KW"/>
</dbReference>
<feature type="domain" description="HTH arsR-type" evidence="1">
    <location>
        <begin position="7"/>
        <end position="100"/>
    </location>
</feature>
<protein>
    <submittedName>
        <fullName evidence="2">DNA-binding MarR family transcriptional regulator</fullName>
    </submittedName>
</protein>
<organism evidence="2 3">
    <name type="scientific">Nonomuraea soli</name>
    <dbReference type="NCBI Taxonomy" id="1032476"/>
    <lineage>
        <taxon>Bacteria</taxon>
        <taxon>Bacillati</taxon>
        <taxon>Actinomycetota</taxon>
        <taxon>Actinomycetes</taxon>
        <taxon>Streptosporangiales</taxon>
        <taxon>Streptosporangiaceae</taxon>
        <taxon>Nonomuraea</taxon>
    </lineage>
</organism>
<dbReference type="InterPro" id="IPR011991">
    <property type="entry name" value="ArsR-like_HTH"/>
</dbReference>
<gene>
    <name evidence="2" type="ORF">HNR30_006674</name>
</gene>
<dbReference type="SUPFAM" id="SSF46785">
    <property type="entry name" value="Winged helix' DNA-binding domain"/>
    <property type="match status" value="1"/>
</dbReference>
<name>A0A7W0CQ50_9ACTN</name>
<keyword evidence="2" id="KW-0238">DNA-binding</keyword>
<dbReference type="SMART" id="SM00418">
    <property type="entry name" value="HTH_ARSR"/>
    <property type="match status" value="1"/>
</dbReference>